<accession>A0ABV7JJ77</accession>
<organism evidence="5 6">
    <name type="scientific">Parapedobacter deserti</name>
    <dbReference type="NCBI Taxonomy" id="1912957"/>
    <lineage>
        <taxon>Bacteria</taxon>
        <taxon>Pseudomonadati</taxon>
        <taxon>Bacteroidota</taxon>
        <taxon>Sphingobacteriia</taxon>
        <taxon>Sphingobacteriales</taxon>
        <taxon>Sphingobacteriaceae</taxon>
        <taxon>Parapedobacter</taxon>
    </lineage>
</organism>
<keyword evidence="1" id="KW-0479">Metal-binding</keyword>
<feature type="domain" description="Zinc finger CHC2-type" evidence="4">
    <location>
        <begin position="27"/>
        <end position="81"/>
    </location>
</feature>
<dbReference type="SUPFAM" id="SSF57783">
    <property type="entry name" value="Zinc beta-ribbon"/>
    <property type="match status" value="1"/>
</dbReference>
<dbReference type="InterPro" id="IPR002694">
    <property type="entry name" value="Znf_CHC2"/>
</dbReference>
<dbReference type="Gene3D" id="3.90.580.10">
    <property type="entry name" value="Zinc finger, CHC2-type domain"/>
    <property type="match status" value="1"/>
</dbReference>
<comment type="caution">
    <text evidence="5">The sequence shown here is derived from an EMBL/GenBank/DDBJ whole genome shotgun (WGS) entry which is preliminary data.</text>
</comment>
<dbReference type="InterPro" id="IPR050219">
    <property type="entry name" value="DnaG_primase"/>
</dbReference>
<name>A0ABV7JJ77_9SPHI</name>
<sequence length="93" mass="10569">MTIPDIKAQLSIVTVLEHYGIRMNRNRMVCCPFHDDKNPSMQVYPDTNTVFCFSGNCSKNGKAMDCLASCHTLKIQTKPLIYNKVKTKTSNRI</sequence>
<proteinExistence type="predicted"/>
<dbReference type="SMART" id="SM00400">
    <property type="entry name" value="ZnF_CHCC"/>
    <property type="match status" value="1"/>
</dbReference>
<dbReference type="RefSeq" id="WP_379018933.1">
    <property type="nucleotide sequence ID" value="NZ_JBHRTA010000004.1"/>
</dbReference>
<keyword evidence="6" id="KW-1185">Reference proteome</keyword>
<evidence type="ECO:0000259" key="4">
    <source>
        <dbReference type="SMART" id="SM00400"/>
    </source>
</evidence>
<reference evidence="6" key="1">
    <citation type="journal article" date="2019" name="Int. J. Syst. Evol. Microbiol.">
        <title>The Global Catalogue of Microorganisms (GCM) 10K type strain sequencing project: providing services to taxonomists for standard genome sequencing and annotation.</title>
        <authorList>
            <consortium name="The Broad Institute Genomics Platform"/>
            <consortium name="The Broad Institute Genome Sequencing Center for Infectious Disease"/>
            <person name="Wu L."/>
            <person name="Ma J."/>
        </authorList>
    </citation>
    <scope>NUCLEOTIDE SEQUENCE [LARGE SCALE GENOMIC DNA]</scope>
    <source>
        <strain evidence="6">KCTC 52416</strain>
    </source>
</reference>
<evidence type="ECO:0000256" key="1">
    <source>
        <dbReference type="ARBA" id="ARBA00022723"/>
    </source>
</evidence>
<protein>
    <submittedName>
        <fullName evidence="5">CHC2 zinc finger domain-containing protein</fullName>
    </submittedName>
</protein>
<dbReference type="Proteomes" id="UP001595526">
    <property type="component" value="Unassembled WGS sequence"/>
</dbReference>
<dbReference type="PANTHER" id="PTHR30313">
    <property type="entry name" value="DNA PRIMASE"/>
    <property type="match status" value="1"/>
</dbReference>
<dbReference type="InterPro" id="IPR036977">
    <property type="entry name" value="DNA_primase_Znf_CHC2"/>
</dbReference>
<evidence type="ECO:0000313" key="5">
    <source>
        <dbReference type="EMBL" id="MFC3196328.1"/>
    </source>
</evidence>
<evidence type="ECO:0000313" key="6">
    <source>
        <dbReference type="Proteomes" id="UP001595526"/>
    </source>
</evidence>
<dbReference type="EMBL" id="JBHRTA010000004">
    <property type="protein sequence ID" value="MFC3196328.1"/>
    <property type="molecule type" value="Genomic_DNA"/>
</dbReference>
<keyword evidence="3" id="KW-0862">Zinc</keyword>
<dbReference type="Pfam" id="PF01807">
    <property type="entry name" value="Zn_ribbon_DnaG"/>
    <property type="match status" value="1"/>
</dbReference>
<evidence type="ECO:0000256" key="3">
    <source>
        <dbReference type="ARBA" id="ARBA00022833"/>
    </source>
</evidence>
<gene>
    <name evidence="5" type="ORF">ACFOET_01750</name>
</gene>
<dbReference type="PANTHER" id="PTHR30313:SF2">
    <property type="entry name" value="DNA PRIMASE"/>
    <property type="match status" value="1"/>
</dbReference>
<keyword evidence="2" id="KW-0863">Zinc-finger</keyword>
<evidence type="ECO:0000256" key="2">
    <source>
        <dbReference type="ARBA" id="ARBA00022771"/>
    </source>
</evidence>